<dbReference type="AlphaFoldDB" id="A0A931HBY5"/>
<proteinExistence type="predicted"/>
<dbReference type="RefSeq" id="WP_197163272.1">
    <property type="nucleotide sequence ID" value="NZ_JADZGI010000001.1"/>
</dbReference>
<dbReference type="Proteomes" id="UP000617634">
    <property type="component" value="Unassembled WGS sequence"/>
</dbReference>
<comment type="caution">
    <text evidence="1">The sequence shown here is derived from an EMBL/GenBank/DDBJ whole genome shotgun (WGS) entry which is preliminary data.</text>
</comment>
<evidence type="ECO:0000313" key="1">
    <source>
        <dbReference type="EMBL" id="MBH0113220.1"/>
    </source>
</evidence>
<protein>
    <submittedName>
        <fullName evidence="1">Uncharacterized protein</fullName>
    </submittedName>
</protein>
<gene>
    <name evidence="1" type="ORF">I5E68_09705</name>
</gene>
<keyword evidence="2" id="KW-1185">Reference proteome</keyword>
<organism evidence="1 2">
    <name type="scientific">Novosphingobium aureum</name>
    <dbReference type="NCBI Taxonomy" id="2792964"/>
    <lineage>
        <taxon>Bacteria</taxon>
        <taxon>Pseudomonadati</taxon>
        <taxon>Pseudomonadota</taxon>
        <taxon>Alphaproteobacteria</taxon>
        <taxon>Sphingomonadales</taxon>
        <taxon>Sphingomonadaceae</taxon>
        <taxon>Novosphingobium</taxon>
    </lineage>
</organism>
<sequence>MTGQITIAVHTSRGGNGTIGKHDDWTLTIDGEAVLDERGFRDAMGPEKLRTAIERLTDAAFSEIEQEALVEDAERWRVFFGSERFYVMGAAGFDWENACVREPRNPNEWLHFTLNIWDIHPAGDDAQGVQGRAMLLAYVDHLRANPMGKGRATDV</sequence>
<reference evidence="1" key="1">
    <citation type="submission" date="2020-11" db="EMBL/GenBank/DDBJ databases">
        <title>Novosphingobium aureum sp. nov., a marine bacterium isolated from sediment of a salt flat.</title>
        <authorList>
            <person name="Yoo Y."/>
            <person name="Kim J.-J."/>
        </authorList>
    </citation>
    <scope>NUCLEOTIDE SEQUENCE</scope>
    <source>
        <strain evidence="1">YJ-S2-02</strain>
    </source>
</reference>
<evidence type="ECO:0000313" key="2">
    <source>
        <dbReference type="Proteomes" id="UP000617634"/>
    </source>
</evidence>
<dbReference type="EMBL" id="JADZGI010000001">
    <property type="protein sequence ID" value="MBH0113220.1"/>
    <property type="molecule type" value="Genomic_DNA"/>
</dbReference>
<name>A0A931HBY5_9SPHN</name>
<accession>A0A931HBY5</accession>